<comment type="similarity">
    <text evidence="1">Belongs to the 'phage' integrase family.</text>
</comment>
<evidence type="ECO:0000256" key="3">
    <source>
        <dbReference type="ARBA" id="ARBA00023125"/>
    </source>
</evidence>
<evidence type="ECO:0000256" key="1">
    <source>
        <dbReference type="ARBA" id="ARBA00008857"/>
    </source>
</evidence>
<gene>
    <name evidence="8" type="ORF">CWATWH0005_4865</name>
</gene>
<accession>T2IZG1</accession>
<dbReference type="Proteomes" id="UP000017981">
    <property type="component" value="Unassembled WGS sequence"/>
</dbReference>
<dbReference type="EMBL" id="CAQL01001015">
    <property type="protein sequence ID" value="CCQ58393.1"/>
    <property type="molecule type" value="Genomic_DNA"/>
</dbReference>
<dbReference type="GO" id="GO:0006310">
    <property type="term" value="P:DNA recombination"/>
    <property type="evidence" value="ECO:0007669"/>
    <property type="project" value="UniProtKB-KW"/>
</dbReference>
<dbReference type="SUPFAM" id="SSF56349">
    <property type="entry name" value="DNA breaking-rejoining enzymes"/>
    <property type="match status" value="1"/>
</dbReference>
<keyword evidence="4" id="KW-0233">DNA recombination</keyword>
<proteinExistence type="inferred from homology"/>
<evidence type="ECO:0000259" key="6">
    <source>
        <dbReference type="PROSITE" id="PS51898"/>
    </source>
</evidence>
<evidence type="ECO:0000256" key="5">
    <source>
        <dbReference type="PROSITE-ProRule" id="PRU01248"/>
    </source>
</evidence>
<dbReference type="Gene3D" id="1.10.150.130">
    <property type="match status" value="1"/>
</dbReference>
<evidence type="ECO:0000313" key="9">
    <source>
        <dbReference type="Proteomes" id="UP000017981"/>
    </source>
</evidence>
<dbReference type="InterPro" id="IPR013762">
    <property type="entry name" value="Integrase-like_cat_sf"/>
</dbReference>
<dbReference type="PANTHER" id="PTHR30349">
    <property type="entry name" value="PHAGE INTEGRASE-RELATED"/>
    <property type="match status" value="1"/>
</dbReference>
<dbReference type="PROSITE" id="PS51900">
    <property type="entry name" value="CB"/>
    <property type="match status" value="1"/>
</dbReference>
<reference evidence="8 9" key="1">
    <citation type="submission" date="2013-01" db="EMBL/GenBank/DDBJ databases">
        <authorList>
            <person name="Bench S."/>
        </authorList>
    </citation>
    <scope>NUCLEOTIDE SEQUENCE [LARGE SCALE GENOMIC DNA]</scope>
    <source>
        <strain evidence="8 9">WH 0005</strain>
    </source>
</reference>
<evidence type="ECO:0000256" key="2">
    <source>
        <dbReference type="ARBA" id="ARBA00022908"/>
    </source>
</evidence>
<dbReference type="GO" id="GO:0003677">
    <property type="term" value="F:DNA binding"/>
    <property type="evidence" value="ECO:0007669"/>
    <property type="project" value="UniProtKB-UniRule"/>
</dbReference>
<dbReference type="PANTHER" id="PTHR30349:SF41">
    <property type="entry name" value="INTEGRASE_RECOMBINASE PROTEIN MJ0367-RELATED"/>
    <property type="match status" value="1"/>
</dbReference>
<dbReference type="RefSeq" id="WP_021833858.1">
    <property type="nucleotide sequence ID" value="NZ_CAQL01001015.1"/>
</dbReference>
<organism evidence="8 9">
    <name type="scientific">Crocosphaera watsonii WH 0005</name>
    <dbReference type="NCBI Taxonomy" id="423472"/>
    <lineage>
        <taxon>Bacteria</taxon>
        <taxon>Bacillati</taxon>
        <taxon>Cyanobacteriota</taxon>
        <taxon>Cyanophyceae</taxon>
        <taxon>Oscillatoriophycideae</taxon>
        <taxon>Chroococcales</taxon>
        <taxon>Aphanothecaceae</taxon>
        <taxon>Crocosphaera</taxon>
    </lineage>
</organism>
<dbReference type="Gene3D" id="1.10.443.10">
    <property type="entry name" value="Intergrase catalytic core"/>
    <property type="match status" value="1"/>
</dbReference>
<dbReference type="PROSITE" id="PS51898">
    <property type="entry name" value="TYR_RECOMBINASE"/>
    <property type="match status" value="1"/>
</dbReference>
<feature type="domain" description="Tyr recombinase" evidence="6">
    <location>
        <begin position="169"/>
        <end position="374"/>
    </location>
</feature>
<dbReference type="InterPro" id="IPR004107">
    <property type="entry name" value="Integrase_SAM-like_N"/>
</dbReference>
<evidence type="ECO:0000313" key="8">
    <source>
        <dbReference type="EMBL" id="CCQ58393.1"/>
    </source>
</evidence>
<dbReference type="GO" id="GO:0015074">
    <property type="term" value="P:DNA integration"/>
    <property type="evidence" value="ECO:0007669"/>
    <property type="project" value="UniProtKB-KW"/>
</dbReference>
<comment type="caution">
    <text evidence="8">The sequence shown here is derived from an EMBL/GenBank/DDBJ whole genome shotgun (WGS) entry which is preliminary data.</text>
</comment>
<protein>
    <submittedName>
        <fullName evidence="8">Tn554-related, transposase A</fullName>
    </submittedName>
</protein>
<dbReference type="Pfam" id="PF00589">
    <property type="entry name" value="Phage_integrase"/>
    <property type="match status" value="1"/>
</dbReference>
<keyword evidence="2" id="KW-0229">DNA integration</keyword>
<dbReference type="AlphaFoldDB" id="T2IZG1"/>
<dbReference type="InterPro" id="IPR002104">
    <property type="entry name" value="Integrase_catalytic"/>
</dbReference>
<dbReference type="Pfam" id="PF02899">
    <property type="entry name" value="Phage_int_SAM_1"/>
    <property type="match status" value="1"/>
</dbReference>
<sequence>MLKIERAIDPQTGERFCCIFNSETCFPVEPIQRYLNYCRKRQLAFNTVNTYACRLLEFWQWLKYKSLDWQEVGLNELADFVNWYLLGGEVEVISEDIREIISKRSPRTVNLAITALQGFYEFHTVEGRVDEKHFTKLAYGFGKRGGFLRGIVKTSPSKRKRIKIKEPKIFPGCLTDEEVTQLADACYTYRDRLIVMLLRETGIRRGELLGLHLVDVADFDSRGRIRIVRRNNNPNGATAKGTEREIPILHNRDAVKETFHAYLLEEYPSEAEKLGHGMLFVNLEGQYIGKPMSSARLNSLFYQLEERTGIKVTTKSGKTLEIVNYKRFISHGDVGKISQQPVNLRLINNTNAKTKSHQLIGQYQSEEKWKNLGLVCEIKREQYGLKAGLTSSECQLKIAQSIGKKEVQLLFNQAKEIALDWRSHLEENLSPEELSQYANATWHLCHNHSNDTTNNFVYSAFGDKILEQISEPNLQFSNLLVGKLKQRNEVPESIWKSNEVLDIKLIENEGEKVWQIFNPDQQEYQSFGVASQKDYQLPVGTKVKGKIHGDLFTTARLDIDHPQLKDREIIVGNMVKYPKVGYEFKSEQATIVLSQNNNPPPQPIITVNGNKLGQLDSNAVALFKEHNLFRNGLTFEATLNSYGEGNAREIIATTQQGTSLKIEKSNFLANKELKETEFSGENIQLTLSLEVPKKSQ</sequence>
<dbReference type="InterPro" id="IPR050090">
    <property type="entry name" value="Tyrosine_recombinase_XerCD"/>
</dbReference>
<feature type="domain" description="Core-binding (CB)" evidence="7">
    <location>
        <begin position="25"/>
        <end position="124"/>
    </location>
</feature>
<keyword evidence="3 5" id="KW-0238">DNA-binding</keyword>
<dbReference type="InterPro" id="IPR010998">
    <property type="entry name" value="Integrase_recombinase_N"/>
</dbReference>
<dbReference type="InterPro" id="IPR011010">
    <property type="entry name" value="DNA_brk_join_enz"/>
</dbReference>
<dbReference type="InterPro" id="IPR044068">
    <property type="entry name" value="CB"/>
</dbReference>
<name>T2IZG1_CROWT</name>
<evidence type="ECO:0000256" key="4">
    <source>
        <dbReference type="ARBA" id="ARBA00023172"/>
    </source>
</evidence>
<reference evidence="8 9" key="2">
    <citation type="submission" date="2013-09" db="EMBL/GenBank/DDBJ databases">
        <title>Whole genome comparison of six Crocosphaera watsonii strains with differing phenotypes.</title>
        <authorList>
            <person name="Bench S.R."/>
            <person name="Heller P."/>
            <person name="Frank I."/>
            <person name="Arciniega M."/>
            <person name="Shilova I.N."/>
            <person name="Zehr J.P."/>
        </authorList>
    </citation>
    <scope>NUCLEOTIDE SEQUENCE [LARGE SCALE GENOMIC DNA]</scope>
    <source>
        <strain evidence="8 9">WH 0005</strain>
    </source>
</reference>
<evidence type="ECO:0000259" key="7">
    <source>
        <dbReference type="PROSITE" id="PS51900"/>
    </source>
</evidence>